<feature type="transmembrane region" description="Helical" evidence="6">
    <location>
        <begin position="287"/>
        <end position="307"/>
    </location>
</feature>
<evidence type="ECO:0000256" key="5">
    <source>
        <dbReference type="ARBA" id="ARBA00023136"/>
    </source>
</evidence>
<feature type="transmembrane region" description="Helical" evidence="6">
    <location>
        <begin position="375"/>
        <end position="392"/>
    </location>
</feature>
<evidence type="ECO:0000256" key="1">
    <source>
        <dbReference type="ARBA" id="ARBA00004651"/>
    </source>
</evidence>
<keyword evidence="4 6" id="KW-1133">Transmembrane helix</keyword>
<keyword evidence="3 6" id="KW-0812">Transmembrane</keyword>
<evidence type="ECO:0000256" key="2">
    <source>
        <dbReference type="ARBA" id="ARBA00022475"/>
    </source>
</evidence>
<feature type="transmembrane region" description="Helical" evidence="6">
    <location>
        <begin position="83"/>
        <end position="102"/>
    </location>
</feature>
<keyword evidence="2" id="KW-1003">Cell membrane</keyword>
<feature type="transmembrane region" description="Helical" evidence="6">
    <location>
        <begin position="108"/>
        <end position="128"/>
    </location>
</feature>
<comment type="subcellular location">
    <subcellularLocation>
        <location evidence="1">Cell membrane</location>
        <topology evidence="1">Multi-pass membrane protein</topology>
    </subcellularLocation>
</comment>
<name>A0ABV1E2Y1_9FIRM</name>
<dbReference type="PANTHER" id="PTHR30250">
    <property type="entry name" value="PST FAMILY PREDICTED COLANIC ACID TRANSPORTER"/>
    <property type="match status" value="1"/>
</dbReference>
<evidence type="ECO:0000313" key="7">
    <source>
        <dbReference type="EMBL" id="MEQ2441075.1"/>
    </source>
</evidence>
<feature type="transmembrane region" description="Helical" evidence="6">
    <location>
        <begin position="319"/>
        <end position="338"/>
    </location>
</feature>
<feature type="transmembrane region" description="Helical" evidence="6">
    <location>
        <begin position="167"/>
        <end position="187"/>
    </location>
</feature>
<keyword evidence="5 6" id="KW-0472">Membrane</keyword>
<dbReference type="EMBL" id="JBBMFD010000017">
    <property type="protein sequence ID" value="MEQ2441075.1"/>
    <property type="molecule type" value="Genomic_DNA"/>
</dbReference>
<dbReference type="InterPro" id="IPR002797">
    <property type="entry name" value="Polysacc_synth"/>
</dbReference>
<feature type="transmembrane region" description="Helical" evidence="6">
    <location>
        <begin position="53"/>
        <end position="71"/>
    </location>
</feature>
<evidence type="ECO:0000256" key="4">
    <source>
        <dbReference type="ARBA" id="ARBA00022989"/>
    </source>
</evidence>
<proteinExistence type="predicted"/>
<protein>
    <submittedName>
        <fullName evidence="7">Polysaccharide biosynthesis C-terminal domain-containing protein</fullName>
    </submittedName>
</protein>
<dbReference type="InterPro" id="IPR050833">
    <property type="entry name" value="Poly_Biosynth_Transport"/>
</dbReference>
<dbReference type="Pfam" id="PF01943">
    <property type="entry name" value="Polysacc_synt"/>
    <property type="match status" value="1"/>
</dbReference>
<feature type="transmembrane region" description="Helical" evidence="6">
    <location>
        <begin position="140"/>
        <end position="161"/>
    </location>
</feature>
<feature type="transmembrane region" description="Helical" evidence="6">
    <location>
        <begin position="350"/>
        <end position="369"/>
    </location>
</feature>
<feature type="transmembrane region" description="Helical" evidence="6">
    <location>
        <begin position="12"/>
        <end position="33"/>
    </location>
</feature>
<evidence type="ECO:0000313" key="8">
    <source>
        <dbReference type="Proteomes" id="UP001489509"/>
    </source>
</evidence>
<evidence type="ECO:0000256" key="3">
    <source>
        <dbReference type="ARBA" id="ARBA00022692"/>
    </source>
</evidence>
<feature type="transmembrane region" description="Helical" evidence="6">
    <location>
        <begin position="208"/>
        <end position="224"/>
    </location>
</feature>
<reference evidence="7 8" key="1">
    <citation type="submission" date="2024-03" db="EMBL/GenBank/DDBJ databases">
        <title>Human intestinal bacterial collection.</title>
        <authorList>
            <person name="Pauvert C."/>
            <person name="Hitch T.C.A."/>
            <person name="Clavel T."/>
        </authorList>
    </citation>
    <scope>NUCLEOTIDE SEQUENCE [LARGE SCALE GENOMIC DNA]</scope>
    <source>
        <strain evidence="7 8">CLA-JM-H44</strain>
    </source>
</reference>
<comment type="caution">
    <text evidence="7">The sequence shown here is derived from an EMBL/GenBank/DDBJ whole genome shotgun (WGS) entry which is preliminary data.</text>
</comment>
<organism evidence="7 8">
    <name type="scientific">Solibaculum intestinale</name>
    <dbReference type="NCBI Taxonomy" id="3133165"/>
    <lineage>
        <taxon>Bacteria</taxon>
        <taxon>Bacillati</taxon>
        <taxon>Bacillota</taxon>
        <taxon>Clostridia</taxon>
        <taxon>Eubacteriales</taxon>
        <taxon>Oscillospiraceae</taxon>
        <taxon>Solibaculum</taxon>
    </lineage>
</organism>
<feature type="transmembrane region" description="Helical" evidence="6">
    <location>
        <begin position="244"/>
        <end position="266"/>
    </location>
</feature>
<keyword evidence="8" id="KW-1185">Reference proteome</keyword>
<gene>
    <name evidence="7" type="ORF">WMO26_09580</name>
</gene>
<feature type="transmembrane region" description="Helical" evidence="6">
    <location>
        <begin position="430"/>
        <end position="451"/>
    </location>
</feature>
<dbReference type="PANTHER" id="PTHR30250:SF11">
    <property type="entry name" value="O-ANTIGEN TRANSPORTER-RELATED"/>
    <property type="match status" value="1"/>
</dbReference>
<sequence length="470" mass="51907">MDKYKKLISNTVIFAIGTFSSKVLVFLLMPLYTTVLSNEEYGVTDLLVQTGNLLLPLVSLGIVNAVVRFGLDKSVRKTDVFSTGLLTIFCGFGALLAFWPLLNQVDVISGHTGLIYAFVLMSSLRSLCSQFTRARGLVRLYAFDGILSTATTILFNVLFLVAFGWGISGYVLAMVCSDFISVVFLFFMGRLSRYIRIGGMEGSTVRAMLKYAVPMIPNTMFWWITNVSDRYIVTALCGEGANGLYAVAYKIPSIVVLISGIFMDAWQLSAVTEEKARARFFTKVFRSYSALIMMAASGIILVCKLMTKLLVSDEFYDSWQYIPLLVLATAFSCLVNFLGSVYMVKKKSMLSLVTTAAGAGLNIGLNFLLIPMMGVNGAALATFASYLFVFLLRAVSARWFIFIDYGTGKLFANTLLLVAQSACMLLQPPYWALLQAAFVLLIFAVNSRELLENAQKILHRQPKPSKKAPK</sequence>
<accession>A0ABV1E2Y1</accession>
<dbReference type="Proteomes" id="UP001489509">
    <property type="component" value="Unassembled WGS sequence"/>
</dbReference>
<dbReference type="RefSeq" id="WP_349219957.1">
    <property type="nucleotide sequence ID" value="NZ_JBBMFD010000017.1"/>
</dbReference>
<evidence type="ECO:0000256" key="6">
    <source>
        <dbReference type="SAM" id="Phobius"/>
    </source>
</evidence>